<evidence type="ECO:0000256" key="8">
    <source>
        <dbReference type="ARBA" id="ARBA00022741"/>
    </source>
</evidence>
<dbReference type="PRINTS" id="PR00344">
    <property type="entry name" value="BCTRLSENSOR"/>
</dbReference>
<dbReference type="PANTHER" id="PTHR45339:SF1">
    <property type="entry name" value="HYBRID SIGNAL TRANSDUCTION HISTIDINE KINASE J"/>
    <property type="match status" value="1"/>
</dbReference>
<dbReference type="Gene3D" id="3.30.450.20">
    <property type="entry name" value="PAS domain"/>
    <property type="match status" value="1"/>
</dbReference>
<dbReference type="Pfam" id="PF01590">
    <property type="entry name" value="GAF"/>
    <property type="match status" value="1"/>
</dbReference>
<reference evidence="22 23" key="1">
    <citation type="submission" date="2018-03" db="EMBL/GenBank/DDBJ databases">
        <title>Genomic Encyclopedia of Archaeal and Bacterial Type Strains, Phase II (KMG-II): from individual species to whole genera.</title>
        <authorList>
            <person name="Goeker M."/>
        </authorList>
    </citation>
    <scope>NUCLEOTIDE SEQUENCE [LARGE SCALE GENOMIC DNA]</scope>
    <source>
        <strain evidence="22 23">DSM 27929</strain>
    </source>
</reference>
<dbReference type="InterPro" id="IPR031621">
    <property type="entry name" value="HisKA_7TM"/>
</dbReference>
<dbReference type="CDD" id="cd17546">
    <property type="entry name" value="REC_hyHK_CKI1_RcsC-like"/>
    <property type="match status" value="1"/>
</dbReference>
<dbReference type="FunFam" id="3.30.565.10:FF:000010">
    <property type="entry name" value="Sensor histidine kinase RcsC"/>
    <property type="match status" value="1"/>
</dbReference>
<keyword evidence="13 18" id="KW-0472">Membrane</keyword>
<dbReference type="SUPFAM" id="SSF55874">
    <property type="entry name" value="ATPase domain of HSP90 chaperone/DNA topoisomerase II/histidine kinase"/>
    <property type="match status" value="1"/>
</dbReference>
<dbReference type="SMART" id="SM00388">
    <property type="entry name" value="HisKA"/>
    <property type="match status" value="1"/>
</dbReference>
<feature type="transmembrane region" description="Helical" evidence="18">
    <location>
        <begin position="210"/>
        <end position="231"/>
    </location>
</feature>
<dbReference type="Gene3D" id="3.30.565.10">
    <property type="entry name" value="Histidine kinase-like ATPase, C-terminal domain"/>
    <property type="match status" value="1"/>
</dbReference>
<feature type="modified residue" description="4-aspartylphosphate" evidence="17">
    <location>
        <position position="861"/>
    </location>
</feature>
<dbReference type="InterPro" id="IPR001789">
    <property type="entry name" value="Sig_transdc_resp-reg_receiver"/>
</dbReference>
<evidence type="ECO:0000259" key="19">
    <source>
        <dbReference type="PROSITE" id="PS50109"/>
    </source>
</evidence>
<keyword evidence="10" id="KW-0067">ATP-binding</keyword>
<evidence type="ECO:0000256" key="12">
    <source>
        <dbReference type="ARBA" id="ARBA00023012"/>
    </source>
</evidence>
<comment type="subunit">
    <text evidence="14">At low DSF concentrations, interacts with RpfF.</text>
</comment>
<dbReference type="InterPro" id="IPR036097">
    <property type="entry name" value="HisK_dim/P_sf"/>
</dbReference>
<feature type="transmembrane region" description="Helical" evidence="18">
    <location>
        <begin position="101"/>
        <end position="119"/>
    </location>
</feature>
<keyword evidence="5 17" id="KW-0597">Phosphoprotein</keyword>
<keyword evidence="23" id="KW-1185">Reference proteome</keyword>
<dbReference type="SMART" id="SM00387">
    <property type="entry name" value="HATPase_c"/>
    <property type="match status" value="1"/>
</dbReference>
<evidence type="ECO:0000256" key="10">
    <source>
        <dbReference type="ARBA" id="ARBA00022840"/>
    </source>
</evidence>
<dbReference type="InterPro" id="IPR004358">
    <property type="entry name" value="Sig_transdc_His_kin-like_C"/>
</dbReference>
<dbReference type="SMART" id="SM00065">
    <property type="entry name" value="GAF"/>
    <property type="match status" value="1"/>
</dbReference>
<protein>
    <recommendedName>
        <fullName evidence="15">Sensory/regulatory protein RpfC</fullName>
        <ecNumber evidence="3">2.7.13.3</ecNumber>
    </recommendedName>
</protein>
<evidence type="ECO:0000256" key="2">
    <source>
        <dbReference type="ARBA" id="ARBA00004651"/>
    </source>
</evidence>
<dbReference type="SUPFAM" id="SSF55785">
    <property type="entry name" value="PYP-like sensor domain (PAS domain)"/>
    <property type="match status" value="1"/>
</dbReference>
<evidence type="ECO:0000256" key="1">
    <source>
        <dbReference type="ARBA" id="ARBA00000085"/>
    </source>
</evidence>
<comment type="caution">
    <text evidence="22">The sequence shown here is derived from an EMBL/GenBank/DDBJ whole genome shotgun (WGS) entry which is preliminary data.</text>
</comment>
<evidence type="ECO:0000256" key="18">
    <source>
        <dbReference type="SAM" id="Phobius"/>
    </source>
</evidence>
<feature type="domain" description="HPt" evidence="21">
    <location>
        <begin position="948"/>
        <end position="1049"/>
    </location>
</feature>
<dbReference type="Gene3D" id="3.40.50.2300">
    <property type="match status" value="1"/>
</dbReference>
<dbReference type="CDD" id="cd16922">
    <property type="entry name" value="HATPase_EvgS-ArcB-TorS-like"/>
    <property type="match status" value="1"/>
</dbReference>
<dbReference type="SMART" id="SM00448">
    <property type="entry name" value="REC"/>
    <property type="match status" value="1"/>
</dbReference>
<evidence type="ECO:0000256" key="11">
    <source>
        <dbReference type="ARBA" id="ARBA00022989"/>
    </source>
</evidence>
<dbReference type="InterPro" id="IPR035965">
    <property type="entry name" value="PAS-like_dom_sf"/>
</dbReference>
<dbReference type="EMBL" id="PVTR01000021">
    <property type="protein sequence ID" value="PRY84401.1"/>
    <property type="molecule type" value="Genomic_DNA"/>
</dbReference>
<dbReference type="Pfam" id="PF02518">
    <property type="entry name" value="HATPase_c"/>
    <property type="match status" value="1"/>
</dbReference>
<dbReference type="FunFam" id="1.10.287.130:FF:000002">
    <property type="entry name" value="Two-component osmosensing histidine kinase"/>
    <property type="match status" value="1"/>
</dbReference>
<dbReference type="SUPFAM" id="SSF47384">
    <property type="entry name" value="Homodimeric domain of signal transducing histidine kinase"/>
    <property type="match status" value="1"/>
</dbReference>
<dbReference type="GO" id="GO:0005524">
    <property type="term" value="F:ATP binding"/>
    <property type="evidence" value="ECO:0007669"/>
    <property type="project" value="UniProtKB-KW"/>
</dbReference>
<accession>A0A2T0WCG8</accession>
<keyword evidence="7 18" id="KW-0812">Transmembrane</keyword>
<feature type="transmembrane region" description="Helical" evidence="18">
    <location>
        <begin position="72"/>
        <end position="89"/>
    </location>
</feature>
<dbReference type="SUPFAM" id="SSF55781">
    <property type="entry name" value="GAF domain-like"/>
    <property type="match status" value="1"/>
</dbReference>
<evidence type="ECO:0000256" key="17">
    <source>
        <dbReference type="PROSITE-ProRule" id="PRU00169"/>
    </source>
</evidence>
<evidence type="ECO:0000256" key="16">
    <source>
        <dbReference type="PROSITE-ProRule" id="PRU00110"/>
    </source>
</evidence>
<dbReference type="PROSITE" id="PS50110">
    <property type="entry name" value="RESPONSE_REGULATORY"/>
    <property type="match status" value="1"/>
</dbReference>
<evidence type="ECO:0000256" key="9">
    <source>
        <dbReference type="ARBA" id="ARBA00022777"/>
    </source>
</evidence>
<dbReference type="InterPro" id="IPR003018">
    <property type="entry name" value="GAF"/>
</dbReference>
<evidence type="ECO:0000256" key="7">
    <source>
        <dbReference type="ARBA" id="ARBA00022692"/>
    </source>
</evidence>
<feature type="transmembrane region" description="Helical" evidence="18">
    <location>
        <begin position="184"/>
        <end position="204"/>
    </location>
</feature>
<dbReference type="InterPro" id="IPR005467">
    <property type="entry name" value="His_kinase_dom"/>
</dbReference>
<evidence type="ECO:0000256" key="6">
    <source>
        <dbReference type="ARBA" id="ARBA00022679"/>
    </source>
</evidence>
<dbReference type="CDD" id="cd00082">
    <property type="entry name" value="HisKA"/>
    <property type="match status" value="1"/>
</dbReference>
<dbReference type="Pfam" id="PF00512">
    <property type="entry name" value="HisKA"/>
    <property type="match status" value="1"/>
</dbReference>
<name>A0A2T0WCG8_9BACT</name>
<dbReference type="PANTHER" id="PTHR45339">
    <property type="entry name" value="HYBRID SIGNAL TRANSDUCTION HISTIDINE KINASE J"/>
    <property type="match status" value="1"/>
</dbReference>
<dbReference type="InterPro" id="IPR003594">
    <property type="entry name" value="HATPase_dom"/>
</dbReference>
<dbReference type="Pfam" id="PF13188">
    <property type="entry name" value="PAS_8"/>
    <property type="match status" value="1"/>
</dbReference>
<organism evidence="22 23">
    <name type="scientific">Mongoliibacter ruber</name>
    <dbReference type="NCBI Taxonomy" id="1750599"/>
    <lineage>
        <taxon>Bacteria</taxon>
        <taxon>Pseudomonadati</taxon>
        <taxon>Bacteroidota</taxon>
        <taxon>Cytophagia</taxon>
        <taxon>Cytophagales</taxon>
        <taxon>Cyclobacteriaceae</taxon>
        <taxon>Mongoliibacter</taxon>
    </lineage>
</organism>
<dbReference type="AlphaFoldDB" id="A0A2T0WCG8"/>
<dbReference type="SUPFAM" id="SSF47226">
    <property type="entry name" value="Histidine-containing phosphotransfer domain, HPT domain"/>
    <property type="match status" value="1"/>
</dbReference>
<evidence type="ECO:0000259" key="20">
    <source>
        <dbReference type="PROSITE" id="PS50110"/>
    </source>
</evidence>
<dbReference type="PROSITE" id="PS50109">
    <property type="entry name" value="HIS_KIN"/>
    <property type="match status" value="1"/>
</dbReference>
<dbReference type="InterPro" id="IPR036641">
    <property type="entry name" value="HPT_dom_sf"/>
</dbReference>
<keyword evidence="12" id="KW-0902">Two-component regulatory system</keyword>
<proteinExistence type="predicted"/>
<dbReference type="Pfam" id="PF00072">
    <property type="entry name" value="Response_reg"/>
    <property type="match status" value="1"/>
</dbReference>
<dbReference type="PROSITE" id="PS50894">
    <property type="entry name" value="HPT"/>
    <property type="match status" value="1"/>
</dbReference>
<feature type="domain" description="Histidine kinase" evidence="19">
    <location>
        <begin position="556"/>
        <end position="778"/>
    </location>
</feature>
<dbReference type="InterPro" id="IPR029016">
    <property type="entry name" value="GAF-like_dom_sf"/>
</dbReference>
<comment type="catalytic activity">
    <reaction evidence="1">
        <text>ATP + protein L-histidine = ADP + protein N-phospho-L-histidine.</text>
        <dbReference type="EC" id="2.7.13.3"/>
    </reaction>
</comment>
<evidence type="ECO:0000256" key="4">
    <source>
        <dbReference type="ARBA" id="ARBA00022475"/>
    </source>
</evidence>
<gene>
    <name evidence="22" type="ORF">CLW00_12130</name>
</gene>
<dbReference type="GO" id="GO:0000155">
    <property type="term" value="F:phosphorelay sensor kinase activity"/>
    <property type="evidence" value="ECO:0007669"/>
    <property type="project" value="InterPro"/>
</dbReference>
<dbReference type="Gene3D" id="1.20.120.160">
    <property type="entry name" value="HPT domain"/>
    <property type="match status" value="1"/>
</dbReference>
<evidence type="ECO:0000259" key="21">
    <source>
        <dbReference type="PROSITE" id="PS50894"/>
    </source>
</evidence>
<evidence type="ECO:0000256" key="15">
    <source>
        <dbReference type="ARBA" id="ARBA00068150"/>
    </source>
</evidence>
<evidence type="ECO:0000313" key="23">
    <source>
        <dbReference type="Proteomes" id="UP000238157"/>
    </source>
</evidence>
<evidence type="ECO:0000256" key="3">
    <source>
        <dbReference type="ARBA" id="ARBA00012438"/>
    </source>
</evidence>
<dbReference type="SUPFAM" id="SSF52172">
    <property type="entry name" value="CheY-like"/>
    <property type="match status" value="1"/>
</dbReference>
<feature type="transmembrane region" description="Helical" evidence="18">
    <location>
        <begin position="6"/>
        <end position="26"/>
    </location>
</feature>
<keyword evidence="8" id="KW-0547">Nucleotide-binding</keyword>
<comment type="subcellular location">
    <subcellularLocation>
        <location evidence="2">Cell membrane</location>
        <topology evidence="2">Multi-pass membrane protein</topology>
    </subcellularLocation>
</comment>
<keyword evidence="9 22" id="KW-0418">Kinase</keyword>
<dbReference type="InterPro" id="IPR003661">
    <property type="entry name" value="HisK_dim/P_dom"/>
</dbReference>
<dbReference type="Pfam" id="PF16927">
    <property type="entry name" value="HisKA_7TM"/>
    <property type="match status" value="1"/>
</dbReference>
<dbReference type="Gene3D" id="1.10.287.130">
    <property type="match status" value="1"/>
</dbReference>
<dbReference type="Proteomes" id="UP000238157">
    <property type="component" value="Unassembled WGS sequence"/>
</dbReference>
<keyword evidence="6" id="KW-0808">Transferase</keyword>
<dbReference type="GO" id="GO:0005886">
    <property type="term" value="C:plasma membrane"/>
    <property type="evidence" value="ECO:0007669"/>
    <property type="project" value="UniProtKB-SubCell"/>
</dbReference>
<dbReference type="EC" id="2.7.13.3" evidence="3"/>
<dbReference type="RefSeq" id="WP_106135579.1">
    <property type="nucleotide sequence ID" value="NZ_PVTR01000021.1"/>
</dbReference>
<feature type="domain" description="Response regulatory" evidence="20">
    <location>
        <begin position="810"/>
        <end position="929"/>
    </location>
</feature>
<keyword evidence="4" id="KW-1003">Cell membrane</keyword>
<dbReference type="InterPro" id="IPR011006">
    <property type="entry name" value="CheY-like_superfamily"/>
</dbReference>
<dbReference type="InterPro" id="IPR008207">
    <property type="entry name" value="Sig_transdc_His_kin_Hpt_dom"/>
</dbReference>
<evidence type="ECO:0000256" key="5">
    <source>
        <dbReference type="ARBA" id="ARBA00022553"/>
    </source>
</evidence>
<dbReference type="InterPro" id="IPR000014">
    <property type="entry name" value="PAS"/>
</dbReference>
<dbReference type="InterPro" id="IPR036890">
    <property type="entry name" value="HATPase_C_sf"/>
</dbReference>
<dbReference type="OrthoDB" id="9811889at2"/>
<keyword evidence="11 18" id="KW-1133">Transmembrane helix</keyword>
<evidence type="ECO:0000256" key="14">
    <source>
        <dbReference type="ARBA" id="ARBA00064003"/>
    </source>
</evidence>
<sequence>MNLDFTYNILAVPVLITSFLFLLLGVFTFRKRAGNGEIFFAGLLAGCFIYSLFYGLELLANNEFTVVLTYKLQYLGGVLITPFLLLFVLKYSGNERYLKSFLIYLIFVLSGLFLVALFTNDSHRLFYKILTAKYNGFYLAVSFEKGILDVAYESFNNIIILISTLVLVKMYYSIPKPYKSQVLTLLAGTTFPWLAHSLALFGYSYRNIDFVPFTLLISAVFIYIGLFRLGLFRKTPIAFKTIFENLSDGILIFDRYKNIIAANKKAVKILRKNFYHLQNTNIKDLYLDHPEIQKLFSTDKAIEVEFMDVENDLFYSGFLKNTEEEDFQYLFLRDISKQKLAEEKIRFNESKLQNINTSLLRNEKMLTSIAFATKELLSNANFSKATQKAITILGDGASADRAYLFENNIDEAGNYFSSQRFEWSATGVDPEIDNPDLQNLPIGLFGESMDYLIKNQVYTNIVRKIEDPDLRGLLESQDIISILLIPIFVEKSFWGFVGFDDCQKEKQWSEGETALLISFAESISNAIERRNMEENLRVSMQNAKEASIAKSEFLANMSHEIRTPLNGIIGFSDLLMKTDLGQTQKEFLKSIVDSGHLLLDLVNDVLDFSKIEAGKLELSPTQVNLTKLANDAVKMIKPMAEEKGIELLVSLPDDMPSYFYADETRLKQILINLLSNAGKFTQKGKIELLVKIDDLSNKDHAHLEFMVIDTGIGISNEKKDIIFDAFAQEDNSTTRKYGGTGLGLSISNKILQLMGSKLEVETEVGKGSIFSFKIILPIMNGQENLQSNEEPKQISQPKTLTKTVKKGKIKILLVDDNPVNMLLAKTIVKNILPSSKIFEAKNGREALDSYREHIPDLIFMDIQMPEMSGYEATIAIRKIEAGNSRVPIIALTAGTVKGEYDRCISAGMDDYLSKPVVVADIQNKIEKFISLSKDPEIQTPLFSKLEEFRNSDPNFFKELLEVSNMNLTKLKEDLISITNNIKNTGKIKQTCHAIKGVALNLDLSRLSKYATTAEEIEKMNDTERQELLSGIHLELDNIIDTLKKEIAKI</sequence>
<feature type="modified residue" description="Phosphohistidine" evidence="16">
    <location>
        <position position="992"/>
    </location>
</feature>
<evidence type="ECO:0000256" key="13">
    <source>
        <dbReference type="ARBA" id="ARBA00023136"/>
    </source>
</evidence>
<evidence type="ECO:0000313" key="22">
    <source>
        <dbReference type="EMBL" id="PRY84401.1"/>
    </source>
</evidence>
<dbReference type="Gene3D" id="3.30.450.40">
    <property type="match status" value="1"/>
</dbReference>
<feature type="transmembrane region" description="Helical" evidence="18">
    <location>
        <begin position="38"/>
        <end position="60"/>
    </location>
</feature>